<gene>
    <name evidence="1" type="ORF">HNQ34_000950</name>
</gene>
<dbReference type="Proteomes" id="UP000520011">
    <property type="component" value="Unassembled WGS sequence"/>
</dbReference>
<dbReference type="EMBL" id="JACHEP010000002">
    <property type="protein sequence ID" value="MBB5323858.1"/>
    <property type="molecule type" value="Genomic_DNA"/>
</dbReference>
<evidence type="ECO:0000313" key="1">
    <source>
        <dbReference type="EMBL" id="MBB5323858.1"/>
    </source>
</evidence>
<dbReference type="Gene3D" id="1.10.287.3030">
    <property type="match status" value="1"/>
</dbReference>
<dbReference type="Pfam" id="PF14156">
    <property type="entry name" value="AbbA_antirepres"/>
    <property type="match status" value="1"/>
</dbReference>
<evidence type="ECO:0008006" key="3">
    <source>
        <dbReference type="Google" id="ProtNLM"/>
    </source>
</evidence>
<comment type="caution">
    <text evidence="1">The sequence shown here is derived from an EMBL/GenBank/DDBJ whole genome shotgun (WGS) entry which is preliminary data.</text>
</comment>
<protein>
    <recommendedName>
        <fullName evidence="3">Antirepressor AbbA</fullName>
    </recommendedName>
</protein>
<organism evidence="1 2">
    <name type="scientific">Anoxybacteroides tepidamans</name>
    <dbReference type="NCBI Taxonomy" id="265948"/>
    <lineage>
        <taxon>Bacteria</taxon>
        <taxon>Bacillati</taxon>
        <taxon>Bacillota</taxon>
        <taxon>Bacilli</taxon>
        <taxon>Bacillales</taxon>
        <taxon>Anoxybacillaceae</taxon>
        <taxon>Anoxybacteroides</taxon>
    </lineage>
</organism>
<sequence>MKKQWPERLSLDEQNLLLDVLFTQHYALEIISSELADIENGYKQADEARYKNLVKLYHRIREELSL</sequence>
<evidence type="ECO:0000313" key="2">
    <source>
        <dbReference type="Proteomes" id="UP000520011"/>
    </source>
</evidence>
<name>A0A7W8INM0_9BACL</name>
<keyword evidence="2" id="KW-1185">Reference proteome</keyword>
<proteinExistence type="predicted"/>
<reference evidence="1 2" key="1">
    <citation type="submission" date="2020-08" db="EMBL/GenBank/DDBJ databases">
        <title>Genomic Encyclopedia of Type Strains, Phase IV (KMG-IV): sequencing the most valuable type-strain genomes for metagenomic binning, comparative biology and taxonomic classification.</title>
        <authorList>
            <person name="Goeker M."/>
        </authorList>
    </citation>
    <scope>NUCLEOTIDE SEQUENCE [LARGE SCALE GENOMIC DNA]</scope>
    <source>
        <strain evidence="1 2">DSM 16325</strain>
    </source>
</reference>
<dbReference type="RefSeq" id="WP_183252020.1">
    <property type="nucleotide sequence ID" value="NZ_JACHEP010000002.1"/>
</dbReference>
<dbReference type="InterPro" id="IPR025446">
    <property type="entry name" value="Antirep_AbbA"/>
</dbReference>
<dbReference type="AlphaFoldDB" id="A0A7W8INM0"/>
<accession>A0A7W8INM0</accession>